<feature type="domain" description="LysM" evidence="1">
    <location>
        <begin position="1"/>
        <end position="39"/>
    </location>
</feature>
<dbReference type="InterPro" id="IPR036779">
    <property type="entry name" value="LysM_dom_sf"/>
</dbReference>
<evidence type="ECO:0000313" key="2">
    <source>
        <dbReference type="EMBL" id="MDG0793794.1"/>
    </source>
</evidence>
<protein>
    <submittedName>
        <fullName evidence="2">LysM peptidoglycan-binding domain-containing protein</fullName>
    </submittedName>
</protein>
<dbReference type="SUPFAM" id="SSF54106">
    <property type="entry name" value="LysM domain"/>
    <property type="match status" value="1"/>
</dbReference>
<dbReference type="Proteomes" id="UP001153387">
    <property type="component" value="Unassembled WGS sequence"/>
</dbReference>
<dbReference type="CDD" id="cd00118">
    <property type="entry name" value="LysM"/>
    <property type="match status" value="1"/>
</dbReference>
<dbReference type="InterPro" id="IPR018392">
    <property type="entry name" value="LysM"/>
</dbReference>
<gene>
    <name evidence="2" type="ORF">OMP38_25450</name>
</gene>
<sequence>MEDTLQTVADHYRIRLEDLIKANRLSADHAVQAGKTLEIPLSAANVTLPAYRPYLKQV</sequence>
<reference evidence="2 3" key="1">
    <citation type="submission" date="2022-10" db="EMBL/GenBank/DDBJ databases">
        <title>Comparative genomic analysis of Cohnella hashimotonis sp. nov., isolated from the International Space Station.</title>
        <authorList>
            <person name="Simpson A."/>
            <person name="Venkateswaran K."/>
        </authorList>
    </citation>
    <scope>NUCLEOTIDE SEQUENCE [LARGE SCALE GENOMIC DNA]</scope>
    <source>
        <strain evidence="2 3">DSM 18997</strain>
    </source>
</reference>
<proteinExistence type="predicted"/>
<dbReference type="Gene3D" id="3.10.350.10">
    <property type="entry name" value="LysM domain"/>
    <property type="match status" value="1"/>
</dbReference>
<comment type="caution">
    <text evidence="2">The sequence shown here is derived from an EMBL/GenBank/DDBJ whole genome shotgun (WGS) entry which is preliminary data.</text>
</comment>
<dbReference type="Pfam" id="PF01476">
    <property type="entry name" value="LysM"/>
    <property type="match status" value="1"/>
</dbReference>
<name>A0A9X4KLU9_9BACL</name>
<dbReference type="EMBL" id="JAPDHZ010000004">
    <property type="protein sequence ID" value="MDG0793794.1"/>
    <property type="molecule type" value="Genomic_DNA"/>
</dbReference>
<evidence type="ECO:0000313" key="3">
    <source>
        <dbReference type="Proteomes" id="UP001153387"/>
    </source>
</evidence>
<dbReference type="AlphaFoldDB" id="A0A9X4KLU9"/>
<accession>A0A9X4KLU9</accession>
<dbReference type="PROSITE" id="PS51782">
    <property type="entry name" value="LYSM"/>
    <property type="match status" value="1"/>
</dbReference>
<keyword evidence="3" id="KW-1185">Reference proteome</keyword>
<organism evidence="2 3">
    <name type="scientific">Cohnella ginsengisoli</name>
    <dbReference type="NCBI Taxonomy" id="425004"/>
    <lineage>
        <taxon>Bacteria</taxon>
        <taxon>Bacillati</taxon>
        <taxon>Bacillota</taxon>
        <taxon>Bacilli</taxon>
        <taxon>Bacillales</taxon>
        <taxon>Paenibacillaceae</taxon>
        <taxon>Cohnella</taxon>
    </lineage>
</organism>
<evidence type="ECO:0000259" key="1">
    <source>
        <dbReference type="PROSITE" id="PS51782"/>
    </source>
</evidence>